<keyword evidence="4" id="KW-1185">Reference proteome</keyword>
<dbReference type="InterPro" id="IPR056008">
    <property type="entry name" value="DUF7586"/>
</dbReference>
<evidence type="ECO:0000313" key="4">
    <source>
        <dbReference type="Proteomes" id="UP000030300"/>
    </source>
</evidence>
<dbReference type="AlphaFoldDB" id="A0A0A1DJ69"/>
<dbReference type="InterPro" id="IPR050491">
    <property type="entry name" value="AmpC-like"/>
</dbReference>
<feature type="domain" description="DUF7586" evidence="2">
    <location>
        <begin position="340"/>
        <end position="423"/>
    </location>
</feature>
<dbReference type="RefSeq" id="WP_038678783.1">
    <property type="nucleotide sequence ID" value="NZ_BJMC01000009.1"/>
</dbReference>
<dbReference type="Gene3D" id="3.40.710.10">
    <property type="entry name" value="DD-peptidase/beta-lactamase superfamily"/>
    <property type="match status" value="1"/>
</dbReference>
<dbReference type="SUPFAM" id="SSF56601">
    <property type="entry name" value="beta-lactamase/transpeptidase-like"/>
    <property type="match status" value="1"/>
</dbReference>
<name>A0A0A1DJ69_NOCSI</name>
<dbReference type="PANTHER" id="PTHR46825:SF7">
    <property type="entry name" value="D-ALANYL-D-ALANINE CARBOXYPEPTIDASE"/>
    <property type="match status" value="1"/>
</dbReference>
<dbReference type="InterPro" id="IPR001466">
    <property type="entry name" value="Beta-lactam-related"/>
</dbReference>
<dbReference type="EMBL" id="CP009896">
    <property type="protein sequence ID" value="AIY17426.1"/>
    <property type="molecule type" value="Genomic_DNA"/>
</dbReference>
<evidence type="ECO:0000313" key="3">
    <source>
        <dbReference type="EMBL" id="AIY17426.1"/>
    </source>
</evidence>
<dbReference type="Proteomes" id="UP000030300">
    <property type="component" value="Chromosome"/>
</dbReference>
<sequence length="437" mass="45760">MTPDPIRYDERLAALQGAGRLPSVSAAVARGGAPAWQGSLVADPGTPGLGPGTAYRIGSITKTLTAVLVLQLRDEGRLDLADPVGRFVPETGYREATLRDLLAHTAGLQSEPAGPWWERSPGVGTDALLAANDGSGRVAGAGEYFHYSNLGYALLGEVVARLRGVSWWDVVRERLLGPLAMDATSYLPPAGHAPGRSVDHFAHTLSPEPLTDTGAMAPAGQLWSTTADLLRWADFLATGHPDVLGAATLAEMATPTAQAADYGLGLRVLTAGDRTLAGHTGSMPGFQAALFVDRTTRDAVAVLANATTGLDTDAAAGVLLGLTPAPAATVPWQPSEVPVPGPVVDVLGVWFWGNTAFGFEWTGGELVVRDLRSGEVEDRFRPRPDGAGFTGTDGYHRGETLRAVRRADGGVSHLECATFVWTRTPYDPRAPIPGGLA</sequence>
<evidence type="ECO:0000259" key="2">
    <source>
        <dbReference type="Pfam" id="PF24491"/>
    </source>
</evidence>
<keyword evidence="3" id="KW-0378">Hydrolase</keyword>
<dbReference type="KEGG" id="psim:KR76_12870"/>
<protein>
    <submittedName>
        <fullName evidence="3">Beta-lactamase</fullName>
        <ecNumber evidence="3">3.5.2.6</ecNumber>
    </submittedName>
</protein>
<dbReference type="EC" id="3.5.2.6" evidence="3"/>
<dbReference type="GO" id="GO:0008800">
    <property type="term" value="F:beta-lactamase activity"/>
    <property type="evidence" value="ECO:0007669"/>
    <property type="project" value="UniProtKB-EC"/>
</dbReference>
<feature type="domain" description="Beta-lactamase-related" evidence="1">
    <location>
        <begin position="11"/>
        <end position="315"/>
    </location>
</feature>
<proteinExistence type="predicted"/>
<dbReference type="InterPro" id="IPR012338">
    <property type="entry name" value="Beta-lactam/transpept-like"/>
</dbReference>
<dbReference type="HOGENOM" id="CLU_020027_2_0_11"/>
<dbReference type="GeneID" id="96609763"/>
<reference evidence="3 4" key="1">
    <citation type="journal article" date="2015" name="Genome Announc.">
        <title>Complete Genome Sequence of Steroid-Transforming Nocardioides simplex VKM Ac-2033D.</title>
        <authorList>
            <person name="Shtratnikova V.Y."/>
            <person name="Schelkunov M.I."/>
            <person name="Pekov Y.A."/>
            <person name="Fokina V.V."/>
            <person name="Logacheva M.D."/>
            <person name="Sokolov S.L."/>
            <person name="Bragin E.Y."/>
            <person name="Ashapkin V.V."/>
            <person name="Donova M.V."/>
        </authorList>
    </citation>
    <scope>NUCLEOTIDE SEQUENCE [LARGE SCALE GENOMIC DNA]</scope>
    <source>
        <strain evidence="3 4">VKM Ac-2033D</strain>
    </source>
</reference>
<dbReference type="Pfam" id="PF00144">
    <property type="entry name" value="Beta-lactamase"/>
    <property type="match status" value="1"/>
</dbReference>
<dbReference type="eggNOG" id="COG1680">
    <property type="taxonomic scope" value="Bacteria"/>
</dbReference>
<dbReference type="PANTHER" id="PTHR46825">
    <property type="entry name" value="D-ALANYL-D-ALANINE-CARBOXYPEPTIDASE/ENDOPEPTIDASE AMPH"/>
    <property type="match status" value="1"/>
</dbReference>
<accession>A0A0A1DJ69</accession>
<organism evidence="3 4">
    <name type="scientific">Nocardioides simplex</name>
    <name type="common">Arthrobacter simplex</name>
    <dbReference type="NCBI Taxonomy" id="2045"/>
    <lineage>
        <taxon>Bacteria</taxon>
        <taxon>Bacillati</taxon>
        <taxon>Actinomycetota</taxon>
        <taxon>Actinomycetes</taxon>
        <taxon>Propionibacteriales</taxon>
        <taxon>Nocardioidaceae</taxon>
        <taxon>Pimelobacter</taxon>
    </lineage>
</organism>
<evidence type="ECO:0000259" key="1">
    <source>
        <dbReference type="Pfam" id="PF00144"/>
    </source>
</evidence>
<dbReference type="Pfam" id="PF24491">
    <property type="entry name" value="DUF7586"/>
    <property type="match status" value="1"/>
</dbReference>
<dbReference type="OrthoDB" id="3863176at2"/>
<gene>
    <name evidence="3" type="ORF">KR76_12870</name>
</gene>
<dbReference type="STRING" id="2045.KR76_12870"/>